<sequence>MMRFKKRPLAALCALALALFAAVLPAWAAEGDSISFRDVTGDKWFYPYVTELAALGGVAGYQDGTFRPNAEITRAEVCAILLGSFPVDEVLDAGALRQREEQAGQANGTYWANGAIARACACGAQDFGVGKEEWGKPATREDIAYLIYCIYTTARKDAPKSVRAEAARLVVCGGQVGGVQQHSHPHHVELIQITLEDGGEVQTFAQGVGGVRCLLQHALVELEPGQLSVDITFMRRRSGI</sequence>
<dbReference type="Pfam" id="PF00395">
    <property type="entry name" value="SLH"/>
    <property type="match status" value="1"/>
</dbReference>
<reference evidence="2" key="2">
    <citation type="submission" date="2015-07" db="EMBL/GenBank/DDBJ databases">
        <title>Plasmids, circular viruses and viroids from rat gut.</title>
        <authorList>
            <person name="Jorgensen T.J."/>
            <person name="Hansen M.A."/>
            <person name="Xu Z."/>
            <person name="Tabak M.A."/>
            <person name="Sorensen S.J."/>
            <person name="Hansen L.H."/>
        </authorList>
    </citation>
    <scope>NUCLEOTIDE SEQUENCE</scope>
    <source>
        <strain evidence="2">RGFK0985</strain>
    </source>
</reference>
<protein>
    <recommendedName>
        <fullName evidence="1">SLH domain-containing protein</fullName>
    </recommendedName>
</protein>
<accession>A0A0H5Q2T8</accession>
<evidence type="ECO:0000313" key="2">
    <source>
        <dbReference type="EMBL" id="CRY96208.1"/>
    </source>
</evidence>
<dbReference type="InterPro" id="IPR001119">
    <property type="entry name" value="SLH_dom"/>
</dbReference>
<feature type="domain" description="SLH" evidence="1">
    <location>
        <begin position="32"/>
        <end position="95"/>
    </location>
</feature>
<dbReference type="PROSITE" id="PS51272">
    <property type="entry name" value="SLH"/>
    <property type="match status" value="1"/>
</dbReference>
<evidence type="ECO:0000259" key="1">
    <source>
        <dbReference type="PROSITE" id="PS51272"/>
    </source>
</evidence>
<dbReference type="PANTHER" id="PTHR43308">
    <property type="entry name" value="OUTER MEMBRANE PROTEIN ALPHA-RELATED"/>
    <property type="match status" value="1"/>
</dbReference>
<name>A0A0H5Q2T8_9ZZZZ</name>
<organism evidence="2">
    <name type="scientific">uncultured prokaryote</name>
    <dbReference type="NCBI Taxonomy" id="198431"/>
    <lineage>
        <taxon>unclassified sequences</taxon>
        <taxon>environmental samples</taxon>
    </lineage>
</organism>
<reference evidence="2" key="1">
    <citation type="submission" date="2015-06" db="EMBL/GenBank/DDBJ databases">
        <authorList>
            <person name="Joergensen T."/>
        </authorList>
    </citation>
    <scope>NUCLEOTIDE SEQUENCE</scope>
    <source>
        <strain evidence="2">RGFK0985</strain>
    </source>
</reference>
<dbReference type="PANTHER" id="PTHR43308:SF5">
    <property type="entry name" value="S-LAYER PROTEIN _ PEPTIDOGLYCAN ENDO-BETA-N-ACETYLGLUCOSAMINIDASE"/>
    <property type="match status" value="1"/>
</dbReference>
<dbReference type="AntiFam" id="ANF00173">
    <property type="entry name" value="Shadow ORF (opposite ppk)"/>
</dbReference>
<dbReference type="InterPro" id="IPR051465">
    <property type="entry name" value="Cell_Envelope_Struct_Comp"/>
</dbReference>
<dbReference type="EMBL" id="LN853580">
    <property type="protein sequence ID" value="CRY96208.1"/>
    <property type="molecule type" value="Genomic_DNA"/>
</dbReference>
<dbReference type="AlphaFoldDB" id="A0A0H5Q2T8"/>
<proteinExistence type="predicted"/>